<dbReference type="InterPro" id="IPR002591">
    <property type="entry name" value="Phosphodiest/P_Trfase"/>
</dbReference>
<dbReference type="RefSeq" id="WP_066212260.1">
    <property type="nucleotide sequence ID" value="NZ_FNSN01000003.1"/>
</dbReference>
<dbReference type="GO" id="GO:0016787">
    <property type="term" value="F:hydrolase activity"/>
    <property type="evidence" value="ECO:0007669"/>
    <property type="project" value="UniProtKB-ARBA"/>
</dbReference>
<reference evidence="1 2" key="1">
    <citation type="submission" date="2016-10" db="EMBL/GenBank/DDBJ databases">
        <authorList>
            <person name="de Groot N.N."/>
        </authorList>
    </citation>
    <scope>NUCLEOTIDE SEQUENCE [LARGE SCALE GENOMIC DNA]</scope>
    <source>
        <strain evidence="1 2">DSM 10495</strain>
    </source>
</reference>
<accession>A0A1H4PL56</accession>
<dbReference type="InterPro" id="IPR017850">
    <property type="entry name" value="Alkaline_phosphatase_core_sf"/>
</dbReference>
<dbReference type="PANTHER" id="PTHR10151:SF120">
    <property type="entry name" value="BIS(5'-ADENOSYL)-TRIPHOSPHATASE"/>
    <property type="match status" value="1"/>
</dbReference>
<organism evidence="1 2">
    <name type="scientific">Arthrobacter woluwensis</name>
    <dbReference type="NCBI Taxonomy" id="156980"/>
    <lineage>
        <taxon>Bacteria</taxon>
        <taxon>Bacillati</taxon>
        <taxon>Actinomycetota</taxon>
        <taxon>Actinomycetes</taxon>
        <taxon>Micrococcales</taxon>
        <taxon>Micrococcaceae</taxon>
        <taxon>Arthrobacter</taxon>
    </lineage>
</organism>
<keyword evidence="2" id="KW-1185">Reference proteome</keyword>
<gene>
    <name evidence="1" type="ORF">SAMN04489745_2011</name>
</gene>
<dbReference type="Pfam" id="PF01663">
    <property type="entry name" value="Phosphodiest"/>
    <property type="match status" value="1"/>
</dbReference>
<dbReference type="Proteomes" id="UP000182652">
    <property type="component" value="Unassembled WGS sequence"/>
</dbReference>
<evidence type="ECO:0000313" key="2">
    <source>
        <dbReference type="Proteomes" id="UP000182652"/>
    </source>
</evidence>
<dbReference type="PANTHER" id="PTHR10151">
    <property type="entry name" value="ECTONUCLEOTIDE PYROPHOSPHATASE/PHOSPHODIESTERASE"/>
    <property type="match status" value="1"/>
</dbReference>
<dbReference type="SMR" id="A0A1H4PL56"/>
<proteinExistence type="predicted"/>
<evidence type="ECO:0000313" key="1">
    <source>
        <dbReference type="EMBL" id="SEC08109.1"/>
    </source>
</evidence>
<protein>
    <submittedName>
        <fullName evidence="1">Predicted pyrophosphatase or phosphodiesterase, AlkP superfamily</fullName>
    </submittedName>
</protein>
<dbReference type="STRING" id="156980.SAMN04489745_2011"/>
<name>A0A1H4PL56_9MICC</name>
<dbReference type="SUPFAM" id="SSF53649">
    <property type="entry name" value="Alkaline phosphatase-like"/>
    <property type="match status" value="1"/>
</dbReference>
<dbReference type="AlphaFoldDB" id="A0A1H4PL56"/>
<sequence>MTDATTTAPPQVPAYGRRSIADLLSSAASAAGATTLPNTLKIPASNRVCLVLVDGMGAQVLKRYAAHVPFMRSLIQAGGDSGLPVRLDAAFPTTTASSLASLGTGAPPGQHGMVGYDVLDPDQGKVVNQLGNWDAGVDPARWQPLPTVFERASAHVPVHTVSIPRFASSSMTHAALRGTEFHGSGTLAGRIGAAVDILQKPGLVYFYLNDVDKAGHKYGVDSAEFLAALEEVDFTLRQLSTRLPQDTRVLVSADHGMVDVPKSGRIDFSAVPELIDGVRHTAGEPRMLHLHLEEGGDPASLRRAWESRFGDRIWVLEKDQAVRDGYFGPVREEVRPRIGDVLILAREEVAFFDLRRVRPEAMEMIGQHGSLTRAEREVPLLSFLANGPKAGSRSGTGRRRS</sequence>
<dbReference type="Gene3D" id="3.40.720.10">
    <property type="entry name" value="Alkaline Phosphatase, subunit A"/>
    <property type="match status" value="1"/>
</dbReference>
<dbReference type="EMBL" id="FNSN01000003">
    <property type="protein sequence ID" value="SEC08109.1"/>
    <property type="molecule type" value="Genomic_DNA"/>
</dbReference>